<organism evidence="7 8">
    <name type="scientific">Marilutibacter maris</name>
    <dbReference type="NCBI Taxonomy" id="1605891"/>
    <lineage>
        <taxon>Bacteria</taxon>
        <taxon>Pseudomonadati</taxon>
        <taxon>Pseudomonadota</taxon>
        <taxon>Gammaproteobacteria</taxon>
        <taxon>Lysobacterales</taxon>
        <taxon>Lysobacteraceae</taxon>
        <taxon>Marilutibacter</taxon>
    </lineage>
</organism>
<accession>A0A507ZYT4</accession>
<keyword evidence="5" id="KW-0998">Cell outer membrane</keyword>
<proteinExistence type="predicted"/>
<keyword evidence="4" id="KW-0564">Palmitate</keyword>
<dbReference type="NCBIfam" id="NF047847">
    <property type="entry name" value="SS_mature_LptM"/>
    <property type="match status" value="1"/>
</dbReference>
<evidence type="ECO:0000256" key="6">
    <source>
        <dbReference type="ARBA" id="ARBA00023288"/>
    </source>
</evidence>
<keyword evidence="7" id="KW-0762">Sugar transport</keyword>
<comment type="caution">
    <text evidence="7">The sequence shown here is derived from an EMBL/GenBank/DDBJ whole genome shotgun (WGS) entry which is preliminary data.</text>
</comment>
<evidence type="ECO:0000256" key="1">
    <source>
        <dbReference type="ARBA" id="ARBA00004459"/>
    </source>
</evidence>
<evidence type="ECO:0000313" key="8">
    <source>
        <dbReference type="Proteomes" id="UP000320431"/>
    </source>
</evidence>
<evidence type="ECO:0000256" key="2">
    <source>
        <dbReference type="ARBA" id="ARBA00022729"/>
    </source>
</evidence>
<reference evidence="7 8" key="1">
    <citation type="submission" date="2019-10" db="EMBL/GenBank/DDBJ databases">
        <title>Lysobacter alkalisoli sp. nov., isolated from saline-alkaline soil.</title>
        <authorList>
            <person name="Sun J.-Q."/>
        </authorList>
    </citation>
    <scope>NUCLEOTIDE SEQUENCE [LARGE SCALE GENOMIC DNA]</scope>
    <source>
        <strain evidence="7 8">KCTC 42381</strain>
    </source>
</reference>
<dbReference type="Proteomes" id="UP000320431">
    <property type="component" value="Unassembled WGS sequence"/>
</dbReference>
<dbReference type="EMBL" id="VICD02000347">
    <property type="protein sequence ID" value="KAB8161362.1"/>
    <property type="molecule type" value="Genomic_DNA"/>
</dbReference>
<keyword evidence="2" id="KW-0732">Signal</keyword>
<dbReference type="AlphaFoldDB" id="A0A507ZYT4"/>
<keyword evidence="3" id="KW-0472">Membrane</keyword>
<protein>
    <submittedName>
        <fullName evidence="7">Sugar transporter</fullName>
    </submittedName>
</protein>
<name>A0A507ZYT4_9GAMM</name>
<gene>
    <name evidence="7" type="ORF">FKV24_019035</name>
</gene>
<evidence type="ECO:0000256" key="3">
    <source>
        <dbReference type="ARBA" id="ARBA00023136"/>
    </source>
</evidence>
<dbReference type="PROSITE" id="PS51257">
    <property type="entry name" value="PROKAR_LIPOPROTEIN"/>
    <property type="match status" value="1"/>
</dbReference>
<keyword evidence="6" id="KW-0449">Lipoprotein</keyword>
<sequence length="74" mass="7299">MNARTALSLLLLSLAMTACGNKGPLVQAPADMPIEVPVDAASEPDPGVGDAGEAAPPSDPDVEDTGDDEGPGAE</sequence>
<dbReference type="RefSeq" id="WP_111265353.1">
    <property type="nucleotide sequence ID" value="NZ_CP029843.1"/>
</dbReference>
<comment type="subcellular location">
    <subcellularLocation>
        <location evidence="1">Cell outer membrane</location>
        <topology evidence="1">Lipid-anchor</topology>
    </subcellularLocation>
</comment>
<evidence type="ECO:0000256" key="4">
    <source>
        <dbReference type="ARBA" id="ARBA00023139"/>
    </source>
</evidence>
<evidence type="ECO:0000256" key="5">
    <source>
        <dbReference type="ARBA" id="ARBA00023237"/>
    </source>
</evidence>
<dbReference type="InterPro" id="IPR032831">
    <property type="entry name" value="LptM_cons"/>
</dbReference>
<keyword evidence="7" id="KW-0813">Transport</keyword>
<evidence type="ECO:0000313" key="7">
    <source>
        <dbReference type="EMBL" id="KAB8161362.1"/>
    </source>
</evidence>